<dbReference type="Gene3D" id="3.30.200.20">
    <property type="entry name" value="Phosphorylase Kinase, domain 1"/>
    <property type="match status" value="1"/>
</dbReference>
<protein>
    <recommendedName>
        <fullName evidence="1">Aminoglycoside phosphotransferase domain-containing protein</fullName>
    </recommendedName>
</protein>
<dbReference type="InterPro" id="IPR011009">
    <property type="entry name" value="Kinase-like_dom_sf"/>
</dbReference>
<dbReference type="OMA" id="WLHGDPH"/>
<evidence type="ECO:0000313" key="2">
    <source>
        <dbReference type="EMBL" id="PMQ21708.1"/>
    </source>
</evidence>
<organism evidence="2 3">
    <name type="scientific">Glutamicibacter arilaitensis</name>
    <dbReference type="NCBI Taxonomy" id="256701"/>
    <lineage>
        <taxon>Bacteria</taxon>
        <taxon>Bacillati</taxon>
        <taxon>Actinomycetota</taxon>
        <taxon>Actinomycetes</taxon>
        <taxon>Micrococcales</taxon>
        <taxon>Micrococcaceae</taxon>
        <taxon>Glutamicibacter</taxon>
    </lineage>
</organism>
<accession>A0A2N7S6D9</accession>
<feature type="domain" description="Aminoglycoside phosphotransferase" evidence="1">
    <location>
        <begin position="39"/>
        <end position="271"/>
    </location>
</feature>
<dbReference type="PANTHER" id="PTHR21310">
    <property type="entry name" value="AMINOGLYCOSIDE PHOSPHOTRANSFERASE-RELATED-RELATED"/>
    <property type="match status" value="1"/>
</dbReference>
<reference evidence="2 3" key="1">
    <citation type="journal article" date="2017" name="Elife">
        <title>Extensive horizontal gene transfer in cheese-associated bacteria.</title>
        <authorList>
            <person name="Bonham K.S."/>
            <person name="Wolfe B.E."/>
            <person name="Dutton R.J."/>
        </authorList>
    </citation>
    <scope>NUCLEOTIDE SEQUENCE [LARGE SCALE GENOMIC DNA]</scope>
    <source>
        <strain evidence="2 3">JB182</strain>
    </source>
</reference>
<evidence type="ECO:0000313" key="3">
    <source>
        <dbReference type="Proteomes" id="UP000235739"/>
    </source>
</evidence>
<dbReference type="InterPro" id="IPR051678">
    <property type="entry name" value="AGP_Transferase"/>
</dbReference>
<dbReference type="EMBL" id="PNQX01000001">
    <property type="protein sequence ID" value="PMQ21708.1"/>
    <property type="molecule type" value="Genomic_DNA"/>
</dbReference>
<dbReference type="GeneID" id="303184492"/>
<dbReference type="InterPro" id="IPR002575">
    <property type="entry name" value="Aminoglycoside_PTrfase"/>
</dbReference>
<evidence type="ECO:0000259" key="1">
    <source>
        <dbReference type="Pfam" id="PF01636"/>
    </source>
</evidence>
<dbReference type="CDD" id="cd05155">
    <property type="entry name" value="APH_ChoK_like_1"/>
    <property type="match status" value="1"/>
</dbReference>
<dbReference type="PANTHER" id="PTHR21310:SF42">
    <property type="entry name" value="BIFUNCTIONAL AAC_APH"/>
    <property type="match status" value="1"/>
</dbReference>
<gene>
    <name evidence="2" type="ORF">CIK84_09325</name>
</gene>
<dbReference type="Gene3D" id="3.90.1200.10">
    <property type="match status" value="1"/>
</dbReference>
<comment type="caution">
    <text evidence="2">The sequence shown here is derived from an EMBL/GenBank/DDBJ whole genome shotgun (WGS) entry which is preliminary data.</text>
</comment>
<name>A0A2N7S6D9_9MICC</name>
<dbReference type="RefSeq" id="WP_013348246.1">
    <property type="nucleotide sequence ID" value="NZ_JBQDIL010000036.1"/>
</dbReference>
<dbReference type="SUPFAM" id="SSF56112">
    <property type="entry name" value="Protein kinase-like (PK-like)"/>
    <property type="match status" value="1"/>
</dbReference>
<proteinExistence type="predicted"/>
<dbReference type="Pfam" id="PF01636">
    <property type="entry name" value="APH"/>
    <property type="match status" value="1"/>
</dbReference>
<dbReference type="AlphaFoldDB" id="A0A2N7S6D9"/>
<sequence length="310" mass="33713">MSRTSANKPAMPEAEIAIGSDLVRDLISTQAPQWASEEITYLATGWDNEVFRLGSELIIRLPRRVLGETIGAKERKWLPELASASGLEIGVPLFEGKPTSDYPFTFSICPFAHGSSAAEMKRRQRDAYAKEFSGLLKMLHQPAQPDAPASEFRGCPLDTVDARTRLQITQLATELQAPASKLWDEALAAEVYAGQPVWLHGDPHPHNTIVDDSGSQDSTVTLVDFGDLCIGDPASDLGMFWMHFSPAGISEAFDQYGAEPYSPIWRRSRGWGLRYAMLTAGLGPNDLLGIVGRETLGILLADSDSPAIAG</sequence>
<dbReference type="Proteomes" id="UP000235739">
    <property type="component" value="Unassembled WGS sequence"/>
</dbReference>